<organism evidence="2 3">
    <name type="scientific">Magnusiomyces paraingens</name>
    <dbReference type="NCBI Taxonomy" id="2606893"/>
    <lineage>
        <taxon>Eukaryota</taxon>
        <taxon>Fungi</taxon>
        <taxon>Dikarya</taxon>
        <taxon>Ascomycota</taxon>
        <taxon>Saccharomycotina</taxon>
        <taxon>Dipodascomycetes</taxon>
        <taxon>Dipodascales</taxon>
        <taxon>Dipodascaceae</taxon>
        <taxon>Magnusiomyces</taxon>
    </lineage>
</organism>
<protein>
    <submittedName>
        <fullName evidence="2">Uncharacterized protein</fullName>
    </submittedName>
</protein>
<reference evidence="2 3" key="1">
    <citation type="submission" date="2019-09" db="EMBL/GenBank/DDBJ databases">
        <authorList>
            <person name="Brejova B."/>
        </authorList>
    </citation>
    <scope>NUCLEOTIDE SEQUENCE [LARGE SCALE GENOMIC DNA]</scope>
</reference>
<gene>
    <name evidence="2" type="ORF">SAPINGB_P001060</name>
</gene>
<proteinExistence type="predicted"/>
<name>A0A5E8B3T0_9ASCO</name>
<dbReference type="Proteomes" id="UP000398389">
    <property type="component" value="Unassembled WGS sequence"/>
</dbReference>
<dbReference type="GeneID" id="43579883"/>
<dbReference type="AlphaFoldDB" id="A0A5E8B3T0"/>
<evidence type="ECO:0000256" key="1">
    <source>
        <dbReference type="SAM" id="MobiDB-lite"/>
    </source>
</evidence>
<dbReference type="RefSeq" id="XP_031851674.1">
    <property type="nucleotide sequence ID" value="XM_031995783.1"/>
</dbReference>
<evidence type="ECO:0000313" key="2">
    <source>
        <dbReference type="EMBL" id="VVT46128.1"/>
    </source>
</evidence>
<keyword evidence="3" id="KW-1185">Reference proteome</keyword>
<sequence>MKPGKIHPIITEPALWSKYTKTDNNSHSTNDTNFDKDSSPSHSPSSLCEENMKEFPMPIKQQHYQKNQLQQFGFLLGGTPTPLNTPTENLAFDGSLYITANEPSLSLSSSLKKRRATEPAILEQKRFKSNSVAGENFMNLSEVSSTDLNNRQFLTESQKESMDHNELSLRKILERKMDLFWDRFETCHTRVSRLEELITLMEEMMQTFLQKEKMRIGDRQDQELEVAEENSETIDSIQEKIEFQKLAEKANLLKKTFSKAFDDIAILLEGPK</sequence>
<feature type="compositionally biased region" description="Low complexity" evidence="1">
    <location>
        <begin position="22"/>
        <end position="32"/>
    </location>
</feature>
<feature type="region of interest" description="Disordered" evidence="1">
    <location>
        <begin position="21"/>
        <end position="49"/>
    </location>
</feature>
<evidence type="ECO:0000313" key="3">
    <source>
        <dbReference type="Proteomes" id="UP000398389"/>
    </source>
</evidence>
<accession>A0A5E8B3T0</accession>
<dbReference type="EMBL" id="CABVLU010000001">
    <property type="protein sequence ID" value="VVT46128.1"/>
    <property type="molecule type" value="Genomic_DNA"/>
</dbReference>